<feature type="region of interest" description="Disordered" evidence="1">
    <location>
        <begin position="1"/>
        <end position="28"/>
    </location>
</feature>
<accession>A0ABQ6IFA9</accession>
<dbReference type="Proteomes" id="UP001157125">
    <property type="component" value="Unassembled WGS sequence"/>
</dbReference>
<protein>
    <submittedName>
        <fullName evidence="2">Uncharacterized protein</fullName>
    </submittedName>
</protein>
<proteinExistence type="predicted"/>
<gene>
    <name evidence="2" type="ORF">GCM10025876_27820</name>
</gene>
<feature type="region of interest" description="Disordered" evidence="1">
    <location>
        <begin position="52"/>
        <end position="103"/>
    </location>
</feature>
<reference evidence="3" key="1">
    <citation type="journal article" date="2019" name="Int. J. Syst. Evol. Microbiol.">
        <title>The Global Catalogue of Microorganisms (GCM) 10K type strain sequencing project: providing services to taxonomists for standard genome sequencing and annotation.</title>
        <authorList>
            <consortium name="The Broad Institute Genomics Platform"/>
            <consortium name="The Broad Institute Genome Sequencing Center for Infectious Disease"/>
            <person name="Wu L."/>
            <person name="Ma J."/>
        </authorList>
    </citation>
    <scope>NUCLEOTIDE SEQUENCE [LARGE SCALE GENOMIC DNA]</scope>
    <source>
        <strain evidence="3">NBRC 112299</strain>
    </source>
</reference>
<organism evidence="2 3">
    <name type="scientific">Demequina litorisediminis</name>
    <dbReference type="NCBI Taxonomy" id="1849022"/>
    <lineage>
        <taxon>Bacteria</taxon>
        <taxon>Bacillati</taxon>
        <taxon>Actinomycetota</taxon>
        <taxon>Actinomycetes</taxon>
        <taxon>Micrococcales</taxon>
        <taxon>Demequinaceae</taxon>
        <taxon>Demequina</taxon>
    </lineage>
</organism>
<name>A0ABQ6IFA9_9MICO</name>
<evidence type="ECO:0000256" key="1">
    <source>
        <dbReference type="SAM" id="MobiDB-lite"/>
    </source>
</evidence>
<comment type="caution">
    <text evidence="2">The sequence shown here is derived from an EMBL/GenBank/DDBJ whole genome shotgun (WGS) entry which is preliminary data.</text>
</comment>
<feature type="compositionally biased region" description="Low complexity" evidence="1">
    <location>
        <begin position="81"/>
        <end position="103"/>
    </location>
</feature>
<evidence type="ECO:0000313" key="3">
    <source>
        <dbReference type="Proteomes" id="UP001157125"/>
    </source>
</evidence>
<evidence type="ECO:0000313" key="2">
    <source>
        <dbReference type="EMBL" id="GMA36578.1"/>
    </source>
</evidence>
<sequence length="103" mass="10197">MTPASSAACTVARERASSGLPSIDMGMPPSPIVLTLAVPILRWSMPLLTSGSPSNVAGLARSLKRAGERYSDGDAEGLGDGAASPTSTGSPAAASVTTTSQPP</sequence>
<keyword evidence="3" id="KW-1185">Reference proteome</keyword>
<dbReference type="EMBL" id="BSUN01000001">
    <property type="protein sequence ID" value="GMA36578.1"/>
    <property type="molecule type" value="Genomic_DNA"/>
</dbReference>